<dbReference type="EMBL" id="JRES01000487">
    <property type="protein sequence ID" value="KNC30869.1"/>
    <property type="molecule type" value="Genomic_DNA"/>
</dbReference>
<evidence type="ECO:0000313" key="3">
    <source>
        <dbReference type="Proteomes" id="UP000037069"/>
    </source>
</evidence>
<gene>
    <name evidence="2" type="ORF">FF38_01586</name>
</gene>
<keyword evidence="1" id="KW-0472">Membrane</keyword>
<dbReference type="Pfam" id="PF15860">
    <property type="entry name" value="DUF4728"/>
    <property type="match status" value="1"/>
</dbReference>
<feature type="transmembrane region" description="Helical" evidence="1">
    <location>
        <begin position="38"/>
        <end position="62"/>
    </location>
</feature>
<dbReference type="AlphaFoldDB" id="A0A0L0CHC9"/>
<feature type="transmembrane region" description="Helical" evidence="1">
    <location>
        <begin position="90"/>
        <end position="113"/>
    </location>
</feature>
<organism evidence="2 3">
    <name type="scientific">Lucilia cuprina</name>
    <name type="common">Green bottle fly</name>
    <name type="synonym">Australian sheep blowfly</name>
    <dbReference type="NCBI Taxonomy" id="7375"/>
    <lineage>
        <taxon>Eukaryota</taxon>
        <taxon>Metazoa</taxon>
        <taxon>Ecdysozoa</taxon>
        <taxon>Arthropoda</taxon>
        <taxon>Hexapoda</taxon>
        <taxon>Insecta</taxon>
        <taxon>Pterygota</taxon>
        <taxon>Neoptera</taxon>
        <taxon>Endopterygota</taxon>
        <taxon>Diptera</taxon>
        <taxon>Brachycera</taxon>
        <taxon>Muscomorpha</taxon>
        <taxon>Oestroidea</taxon>
        <taxon>Calliphoridae</taxon>
        <taxon>Luciliinae</taxon>
        <taxon>Lucilia</taxon>
    </lineage>
</organism>
<keyword evidence="1" id="KW-0812">Transmembrane</keyword>
<accession>A0A0L0CHC9</accession>
<dbReference type="OrthoDB" id="7988128at2759"/>
<dbReference type="InterPro" id="IPR031720">
    <property type="entry name" value="DUF4728"/>
</dbReference>
<protein>
    <submittedName>
        <fullName evidence="2">Uncharacterized protein</fullName>
    </submittedName>
</protein>
<dbReference type="Proteomes" id="UP000037069">
    <property type="component" value="Unassembled WGS sequence"/>
</dbReference>
<keyword evidence="1" id="KW-1133">Transmembrane helix</keyword>
<evidence type="ECO:0000313" key="2">
    <source>
        <dbReference type="EMBL" id="KNC30869.1"/>
    </source>
</evidence>
<keyword evidence="3" id="KW-1185">Reference proteome</keyword>
<proteinExistence type="predicted"/>
<evidence type="ECO:0000256" key="1">
    <source>
        <dbReference type="SAM" id="Phobius"/>
    </source>
</evidence>
<feature type="transmembrane region" description="Helical" evidence="1">
    <location>
        <begin position="153"/>
        <end position="173"/>
    </location>
</feature>
<comment type="caution">
    <text evidence="2">The sequence shown here is derived from an EMBL/GenBank/DDBJ whole genome shotgun (WGS) entry which is preliminary data.</text>
</comment>
<reference evidence="2 3" key="1">
    <citation type="journal article" date="2015" name="Nat. Commun.">
        <title>Lucilia cuprina genome unlocks parasitic fly biology to underpin future interventions.</title>
        <authorList>
            <person name="Anstead C.A."/>
            <person name="Korhonen P.K."/>
            <person name="Young N.D."/>
            <person name="Hall R.S."/>
            <person name="Jex A.R."/>
            <person name="Murali S.C."/>
            <person name="Hughes D.S."/>
            <person name="Lee S.F."/>
            <person name="Perry T."/>
            <person name="Stroehlein A.J."/>
            <person name="Ansell B.R."/>
            <person name="Breugelmans B."/>
            <person name="Hofmann A."/>
            <person name="Qu J."/>
            <person name="Dugan S."/>
            <person name="Lee S.L."/>
            <person name="Chao H."/>
            <person name="Dinh H."/>
            <person name="Han Y."/>
            <person name="Doddapaneni H.V."/>
            <person name="Worley K.C."/>
            <person name="Muzny D.M."/>
            <person name="Ioannidis P."/>
            <person name="Waterhouse R.M."/>
            <person name="Zdobnov E.M."/>
            <person name="James P.J."/>
            <person name="Bagnall N.H."/>
            <person name="Kotze A.C."/>
            <person name="Gibbs R.A."/>
            <person name="Richards S."/>
            <person name="Batterham P."/>
            <person name="Gasser R.B."/>
        </authorList>
    </citation>
    <scope>NUCLEOTIDE SEQUENCE [LARGE SCALE GENOMIC DNA]</scope>
    <source>
        <strain evidence="2 3">LS</strain>
        <tissue evidence="2">Full body</tissue>
    </source>
</reference>
<feature type="transmembrane region" description="Helical" evidence="1">
    <location>
        <begin position="125"/>
        <end position="147"/>
    </location>
</feature>
<sequence length="222" mass="25710">MFTNSTVFWRVHDQHFVMTKSFIIDSGKKDFRKMKTLFGIRSNIAVIAVGSIYLIISLNISINGLNKYKEFLSDEHTPYSSLLLNTDTNFFHIFTLILSLSCLLASLLLILGVVEKRHSILQPWLIVNCTLEVILTSGLFYLLYLLTKVFYSSWSNVCGILLAITINAIVVAFHDYLRNGIYYLYKTFQRESTRLYRVIDNEANDSIDIVKFTDFLHRIVRI</sequence>
<name>A0A0L0CHC9_LUCCU</name>